<comment type="similarity">
    <text evidence="3 7">Belongs to the MoeA family.</text>
</comment>
<proteinExistence type="inferred from homology"/>
<feature type="domain" description="MoaB/Mog" evidence="8">
    <location>
        <begin position="187"/>
        <end position="323"/>
    </location>
</feature>
<dbReference type="Gene3D" id="2.170.190.11">
    <property type="entry name" value="Molybdopterin biosynthesis moea protein, domain 3"/>
    <property type="match status" value="1"/>
</dbReference>
<sequence>MNPRPAGLSARPVDDYRDSIEQLLRPLAARAVESVAVSRALGRQVAEDVRSPIELPVFRNSAMDGYAVRAASVLVAPVTLPLTGVIAAGAAGRAPLPEGAAMKVMTGAPIPPGADCVVPVEDTSAGDGKVTIERGRGAGEFVREPGTDVRSGDLLVRAGTVLAPRHVAALAAVGLPAVTVFRAVRGAVITTGDELVAAGKTLRPGQIYNSNGVALAAALTANGVDVVSVAHSTDDPARFRALLSAATEGADVVFTSGGVSKGDFEVVKDVLEPMGGQFGAVAMQPGGPQGLTVVDGVPVLSFPGNPVSTMVSFEVFARPMLRHLAGLPEMDAYELPLRTAIARSPEGKRQFLRGKLVRARPGQAQAPWQPEAVEVVSGAGSHLVAAMAWADVLIDVPAEVTALPAGALVRVWSL</sequence>
<dbReference type="Gene3D" id="3.90.105.10">
    <property type="entry name" value="Molybdopterin biosynthesis moea protein, domain 2"/>
    <property type="match status" value="1"/>
</dbReference>
<evidence type="ECO:0000256" key="7">
    <source>
        <dbReference type="RuleBase" id="RU365090"/>
    </source>
</evidence>
<evidence type="ECO:0000259" key="8">
    <source>
        <dbReference type="SMART" id="SM00852"/>
    </source>
</evidence>
<evidence type="ECO:0000256" key="3">
    <source>
        <dbReference type="ARBA" id="ARBA00010763"/>
    </source>
</evidence>
<accession>A0ABS0C453</accession>
<comment type="pathway">
    <text evidence="2 7">Cofactor biosynthesis; molybdopterin biosynthesis.</text>
</comment>
<evidence type="ECO:0000313" key="10">
    <source>
        <dbReference type="Proteomes" id="UP000807309"/>
    </source>
</evidence>
<dbReference type="InterPro" id="IPR005111">
    <property type="entry name" value="MoeA_C_domain_IV"/>
</dbReference>
<dbReference type="Pfam" id="PF03454">
    <property type="entry name" value="MoeA_C"/>
    <property type="match status" value="1"/>
</dbReference>
<evidence type="ECO:0000256" key="5">
    <source>
        <dbReference type="ARBA" id="ARBA00023150"/>
    </source>
</evidence>
<dbReference type="RefSeq" id="WP_195032465.1">
    <property type="nucleotide sequence ID" value="NZ_JADLRE010000005.1"/>
</dbReference>
<dbReference type="Proteomes" id="UP000807309">
    <property type="component" value="Unassembled WGS sequence"/>
</dbReference>
<dbReference type="SUPFAM" id="SSF53218">
    <property type="entry name" value="Molybdenum cofactor biosynthesis proteins"/>
    <property type="match status" value="1"/>
</dbReference>
<name>A0ABS0C453_9NOCA</name>
<keyword evidence="7" id="KW-0460">Magnesium</keyword>
<dbReference type="PANTHER" id="PTHR10192">
    <property type="entry name" value="MOLYBDOPTERIN BIOSYNTHESIS PROTEIN"/>
    <property type="match status" value="1"/>
</dbReference>
<dbReference type="PANTHER" id="PTHR10192:SF5">
    <property type="entry name" value="GEPHYRIN"/>
    <property type="match status" value="1"/>
</dbReference>
<comment type="catalytic activity">
    <reaction evidence="6">
        <text>adenylyl-molybdopterin + molybdate = Mo-molybdopterin + AMP + H(+)</text>
        <dbReference type="Rhea" id="RHEA:35047"/>
        <dbReference type="ChEBI" id="CHEBI:15378"/>
        <dbReference type="ChEBI" id="CHEBI:36264"/>
        <dbReference type="ChEBI" id="CHEBI:62727"/>
        <dbReference type="ChEBI" id="CHEBI:71302"/>
        <dbReference type="ChEBI" id="CHEBI:456215"/>
        <dbReference type="EC" id="2.10.1.1"/>
    </reaction>
</comment>
<dbReference type="InterPro" id="IPR005110">
    <property type="entry name" value="MoeA_linker/N"/>
</dbReference>
<dbReference type="SUPFAM" id="SSF63882">
    <property type="entry name" value="MoeA N-terminal region -like"/>
    <property type="match status" value="1"/>
</dbReference>
<dbReference type="InterPro" id="IPR036688">
    <property type="entry name" value="MoeA_C_domain_IV_sf"/>
</dbReference>
<keyword evidence="7" id="KW-0479">Metal-binding</keyword>
<evidence type="ECO:0000313" key="9">
    <source>
        <dbReference type="EMBL" id="MBF6225169.1"/>
    </source>
</evidence>
<dbReference type="EC" id="2.10.1.1" evidence="7"/>
<dbReference type="Gene3D" id="3.40.980.10">
    <property type="entry name" value="MoaB/Mog-like domain"/>
    <property type="match status" value="1"/>
</dbReference>
<dbReference type="InterPro" id="IPR038987">
    <property type="entry name" value="MoeA-like"/>
</dbReference>
<dbReference type="SMART" id="SM00852">
    <property type="entry name" value="MoCF_biosynth"/>
    <property type="match status" value="1"/>
</dbReference>
<comment type="cofactor">
    <cofactor evidence="7">
        <name>Mg(2+)</name>
        <dbReference type="ChEBI" id="CHEBI:18420"/>
    </cofactor>
</comment>
<dbReference type="InterPro" id="IPR001453">
    <property type="entry name" value="MoaB/Mog_dom"/>
</dbReference>
<dbReference type="Pfam" id="PF03453">
    <property type="entry name" value="MoeA_N"/>
    <property type="match status" value="1"/>
</dbReference>
<keyword evidence="10" id="KW-1185">Reference proteome</keyword>
<keyword evidence="5 7" id="KW-0501">Molybdenum cofactor biosynthesis</keyword>
<dbReference type="InterPro" id="IPR036425">
    <property type="entry name" value="MoaB/Mog-like_dom_sf"/>
</dbReference>
<dbReference type="SUPFAM" id="SSF63867">
    <property type="entry name" value="MoeA C-terminal domain-like"/>
    <property type="match status" value="1"/>
</dbReference>
<evidence type="ECO:0000256" key="4">
    <source>
        <dbReference type="ARBA" id="ARBA00022505"/>
    </source>
</evidence>
<reference evidence="9 10" key="1">
    <citation type="submission" date="2020-10" db="EMBL/GenBank/DDBJ databases">
        <title>Identification of Nocardia species via Next-generation sequencing and recognition of intraspecies genetic diversity.</title>
        <authorList>
            <person name="Li P."/>
            <person name="Li P."/>
            <person name="Lu B."/>
        </authorList>
    </citation>
    <scope>NUCLEOTIDE SEQUENCE [LARGE SCALE GENOMIC DNA]</scope>
    <source>
        <strain evidence="9 10">N-11</strain>
    </source>
</reference>
<comment type="function">
    <text evidence="1 7">Catalyzes the insertion of molybdate into adenylated molybdopterin with the concomitant release of AMP.</text>
</comment>
<gene>
    <name evidence="9" type="ORF">IU470_08605</name>
</gene>
<organism evidence="9 10">
    <name type="scientific">Nocardia abscessus</name>
    <dbReference type="NCBI Taxonomy" id="120957"/>
    <lineage>
        <taxon>Bacteria</taxon>
        <taxon>Bacillati</taxon>
        <taxon>Actinomycetota</taxon>
        <taxon>Actinomycetes</taxon>
        <taxon>Mycobacteriales</taxon>
        <taxon>Nocardiaceae</taxon>
        <taxon>Nocardia</taxon>
    </lineage>
</organism>
<keyword evidence="7" id="KW-0808">Transferase</keyword>
<keyword evidence="4 7" id="KW-0500">Molybdenum</keyword>
<dbReference type="Gene3D" id="2.40.340.10">
    <property type="entry name" value="MoeA, C-terminal, domain IV"/>
    <property type="match status" value="1"/>
</dbReference>
<protein>
    <recommendedName>
        <fullName evidence="7">Molybdopterin molybdenumtransferase</fullName>
        <ecNumber evidence="7">2.10.1.1</ecNumber>
    </recommendedName>
</protein>
<evidence type="ECO:0000256" key="2">
    <source>
        <dbReference type="ARBA" id="ARBA00005046"/>
    </source>
</evidence>
<dbReference type="CDD" id="cd00887">
    <property type="entry name" value="MoeA"/>
    <property type="match status" value="1"/>
</dbReference>
<evidence type="ECO:0000256" key="6">
    <source>
        <dbReference type="ARBA" id="ARBA00047317"/>
    </source>
</evidence>
<comment type="caution">
    <text evidence="9">The sequence shown here is derived from an EMBL/GenBank/DDBJ whole genome shotgun (WGS) entry which is preliminary data.</text>
</comment>
<dbReference type="NCBIfam" id="NF045515">
    <property type="entry name" value="Glp_gephyrin"/>
    <property type="match status" value="1"/>
</dbReference>
<dbReference type="NCBIfam" id="TIGR00177">
    <property type="entry name" value="molyb_syn"/>
    <property type="match status" value="1"/>
</dbReference>
<dbReference type="EMBL" id="JADLRE010000005">
    <property type="protein sequence ID" value="MBF6225169.1"/>
    <property type="molecule type" value="Genomic_DNA"/>
</dbReference>
<evidence type="ECO:0000256" key="1">
    <source>
        <dbReference type="ARBA" id="ARBA00002901"/>
    </source>
</evidence>
<dbReference type="Pfam" id="PF00994">
    <property type="entry name" value="MoCF_biosynth"/>
    <property type="match status" value="1"/>
</dbReference>
<dbReference type="InterPro" id="IPR036135">
    <property type="entry name" value="MoeA_linker/N_sf"/>
</dbReference>